<evidence type="ECO:0000313" key="4">
    <source>
        <dbReference type="Proteomes" id="UP000582016"/>
    </source>
</evidence>
<name>A0A8H5K569_9HYPO</name>
<evidence type="ECO:0000259" key="2">
    <source>
        <dbReference type="Pfam" id="PF00082"/>
    </source>
</evidence>
<dbReference type="AlphaFoldDB" id="A0A8H5K569"/>
<feature type="region of interest" description="Disordered" evidence="1">
    <location>
        <begin position="1"/>
        <end position="29"/>
    </location>
</feature>
<organism evidence="3 4">
    <name type="scientific">Fusarium phyllophilum</name>
    <dbReference type="NCBI Taxonomy" id="47803"/>
    <lineage>
        <taxon>Eukaryota</taxon>
        <taxon>Fungi</taxon>
        <taxon>Dikarya</taxon>
        <taxon>Ascomycota</taxon>
        <taxon>Pezizomycotina</taxon>
        <taxon>Sordariomycetes</taxon>
        <taxon>Hypocreomycetidae</taxon>
        <taxon>Hypocreales</taxon>
        <taxon>Nectriaceae</taxon>
        <taxon>Fusarium</taxon>
        <taxon>Fusarium fujikuroi species complex</taxon>
    </lineage>
</organism>
<dbReference type="InterPro" id="IPR002110">
    <property type="entry name" value="Ankyrin_rpt"/>
</dbReference>
<dbReference type="Gene3D" id="3.40.50.200">
    <property type="entry name" value="Peptidase S8/S53 domain"/>
    <property type="match status" value="1"/>
</dbReference>
<accession>A0A8H5K569</accession>
<dbReference type="Proteomes" id="UP000582016">
    <property type="component" value="Unassembled WGS sequence"/>
</dbReference>
<reference evidence="3 4" key="1">
    <citation type="submission" date="2020-05" db="EMBL/GenBank/DDBJ databases">
        <title>Identification and distribution of gene clusters putatively required for synthesis of sphingolipid metabolism inhibitors in phylogenetically diverse species of the filamentous fungus Fusarium.</title>
        <authorList>
            <person name="Kim H.-S."/>
            <person name="Busman M."/>
            <person name="Brown D.W."/>
            <person name="Divon H."/>
            <person name="Uhlig S."/>
            <person name="Proctor R.H."/>
        </authorList>
    </citation>
    <scope>NUCLEOTIDE SEQUENCE [LARGE SCALE GENOMIC DNA]</scope>
    <source>
        <strain evidence="3 4">NRRL 13617</strain>
    </source>
</reference>
<feature type="region of interest" description="Disordered" evidence="1">
    <location>
        <begin position="731"/>
        <end position="751"/>
    </location>
</feature>
<proteinExistence type="predicted"/>
<dbReference type="InterPro" id="IPR036770">
    <property type="entry name" value="Ankyrin_rpt-contain_sf"/>
</dbReference>
<sequence length="1275" mass="144317">MTDWHESNPTYESGSEESESENEDEPEVQFARKVKKLKTRITEVFNGLSSEDEMNHFYEDHQHDLTRPDDEDEDEQGETFLHRIVGMVNSKRVTFKNIMPLIQRILSTAPDLLQYQDAKGQNPLYQAMQAPRECRSELVEQMLKACSDKENIRTAIELKSSDKGKTCLIKAFEVGLKDDALARLINNASDAALGIGDGSDKTAFHFAVRYEQCSDERVNIVKLLLQRDFDIIKGQKSTEARQTFLDSKYSTDGGKTEISIYQEHQETARLYSEKSKTANRKKERRANPEKVEQDRKDAKSTIASVKEKGQKLDPKSKPSRDDRLPKSKVLDREIMEKETEITKMDENERRRQELRKQERERLGVKDKKYDKVIKERTKESKDPKASRDEREMLVLKEDSGRSPNTSIKRSHTPNFNIREDDGKKQKSSKPTRKRKKSKVDDKTLQRNSATILILLKMHYMRTRNVRMATSFLYGKNFQRHVQICFGDQGLPRKMNRSVFEEQFGSGAHNGICFDEVLKYVRFPIVSVPRSGRKATWARAAGREDMEYFFNWLHNKGVKRILKVEVAESDETPPHSDESIELSLREIAVEHLDWRKTDLDPKVICQIGKNSRHRVDESGTDKNQLREVSLRWSGSNAVLRAWSEPEGLPQLENLEKVHLHIPPRSYFLDTPKWIKANVEEFEFRLNKNANLSQRVEVVDQTQVTGIKSPVAVGNGKEGMTLASSRKIIVDQVESKSPSEGTAPTATSTKATGLPTRMTEHQWINCVKRFAGCMNVLWAEITAESRKKLMQVNESKDQVVSMQDKVNRALEDLQKPVVVALIDDRVGNCDEDFPRRVIEGVSFDYQGDTVGQYYISARGHGTEMARMILTVCPMASIYSIRLRTGFDKEKGDPKIDPESAAIEAALARNATIISMSWTIPKPEQGSKLRERLDAVLKRACDRKVIMFCSSSDQIDNTEHYPSAYDKKRIFRIGAAHDDGSPYGHSGNDNHFIFPGVNVNTSGGRSLPQYLADKRLAPKESTGSSIATALAAGLAAMITHCFKATALSSALARVQQGKDEQVHADLGKESDVKRISEHDVLGEAFKKLGKAHNDQFIQVWKRFNPAIQDQTVRDLKNKLVFTRRNDSKHQPSTFTCLAAITWAHVTKAPLPIASIKKSTILAACNEDQGVAYTALAAIARANDEAILSLNDDFLAARTALFRKVADPRFIGLDFELSNPLDFYLNTWRHFGTRTDWDLPGRGQHDSAMDMNPDAVRRAQAGFGTGAGLVLPETDATKF</sequence>
<dbReference type="Pfam" id="PF00082">
    <property type="entry name" value="Peptidase_S8"/>
    <property type="match status" value="1"/>
</dbReference>
<keyword evidence="4" id="KW-1185">Reference proteome</keyword>
<dbReference type="EMBL" id="JAAOAQ010000125">
    <property type="protein sequence ID" value="KAF5565820.1"/>
    <property type="molecule type" value="Genomic_DNA"/>
</dbReference>
<feature type="compositionally biased region" description="Polar residues" evidence="1">
    <location>
        <begin position="733"/>
        <end position="749"/>
    </location>
</feature>
<dbReference type="InterPro" id="IPR023213">
    <property type="entry name" value="CAT-like_dom_sf"/>
</dbReference>
<feature type="compositionally biased region" description="Basic residues" evidence="1">
    <location>
        <begin position="425"/>
        <end position="437"/>
    </location>
</feature>
<dbReference type="InterPro" id="IPR000209">
    <property type="entry name" value="Peptidase_S8/S53_dom"/>
</dbReference>
<feature type="compositionally biased region" description="Polar residues" evidence="1">
    <location>
        <begin position="401"/>
        <end position="415"/>
    </location>
</feature>
<dbReference type="InterPro" id="IPR036852">
    <property type="entry name" value="Peptidase_S8/S53_dom_sf"/>
</dbReference>
<evidence type="ECO:0000256" key="1">
    <source>
        <dbReference type="SAM" id="MobiDB-lite"/>
    </source>
</evidence>
<dbReference type="CDD" id="cd07491">
    <property type="entry name" value="Peptidases_S8_7"/>
    <property type="match status" value="1"/>
</dbReference>
<dbReference type="Gene3D" id="3.30.559.10">
    <property type="entry name" value="Chloramphenicol acetyltransferase-like domain"/>
    <property type="match status" value="1"/>
</dbReference>
<dbReference type="GO" id="GO:0006508">
    <property type="term" value="P:proteolysis"/>
    <property type="evidence" value="ECO:0007669"/>
    <property type="project" value="UniProtKB-KW"/>
</dbReference>
<feature type="compositionally biased region" description="Basic and acidic residues" evidence="1">
    <location>
        <begin position="285"/>
        <end position="400"/>
    </location>
</feature>
<evidence type="ECO:0000313" key="3">
    <source>
        <dbReference type="EMBL" id="KAF5565820.1"/>
    </source>
</evidence>
<feature type="domain" description="Peptidase S8/S53" evidence="2">
    <location>
        <begin position="814"/>
        <end position="1039"/>
    </location>
</feature>
<feature type="compositionally biased region" description="Acidic residues" evidence="1">
    <location>
        <begin position="14"/>
        <end position="27"/>
    </location>
</feature>
<dbReference type="SUPFAM" id="SSF48403">
    <property type="entry name" value="Ankyrin repeat"/>
    <property type="match status" value="1"/>
</dbReference>
<dbReference type="SUPFAM" id="SSF52743">
    <property type="entry name" value="Subtilisin-like"/>
    <property type="match status" value="1"/>
</dbReference>
<dbReference type="Gene3D" id="1.25.40.20">
    <property type="entry name" value="Ankyrin repeat-containing domain"/>
    <property type="match status" value="1"/>
</dbReference>
<protein>
    <submittedName>
        <fullName evidence="3">Intracellular serine protease</fullName>
    </submittedName>
</protein>
<dbReference type="OrthoDB" id="5093543at2759"/>
<keyword evidence="3" id="KW-0645">Protease</keyword>
<dbReference type="GO" id="GO:0004252">
    <property type="term" value="F:serine-type endopeptidase activity"/>
    <property type="evidence" value="ECO:0007669"/>
    <property type="project" value="InterPro"/>
</dbReference>
<comment type="caution">
    <text evidence="3">The sequence shown here is derived from an EMBL/GenBank/DDBJ whole genome shotgun (WGS) entry which is preliminary data.</text>
</comment>
<dbReference type="SMART" id="SM00248">
    <property type="entry name" value="ANK"/>
    <property type="match status" value="3"/>
</dbReference>
<keyword evidence="3" id="KW-0378">Hydrolase</keyword>
<gene>
    <name evidence="3" type="ORF">FPHYL_4038</name>
</gene>
<feature type="region of interest" description="Disordered" evidence="1">
    <location>
        <begin position="271"/>
        <end position="443"/>
    </location>
</feature>